<evidence type="ECO:0000313" key="2">
    <source>
        <dbReference type="Proteomes" id="UP000192501"/>
    </source>
</evidence>
<dbReference type="Proteomes" id="UP000192501">
    <property type="component" value="Unassembled WGS sequence"/>
</dbReference>
<name>A0A1X0Q6C4_9MICR</name>
<protein>
    <submittedName>
        <fullName evidence="1">Uncharacterized protein</fullName>
    </submittedName>
</protein>
<accession>A0A1X0Q6C4</accession>
<reference evidence="1 2" key="1">
    <citation type="journal article" date="2017" name="Environ. Microbiol.">
        <title>Decay of the glycolytic pathway and adaptation to intranuclear parasitism within Enterocytozoonidae microsporidia.</title>
        <authorList>
            <person name="Wiredu Boakye D."/>
            <person name="Jaroenlak P."/>
            <person name="Prachumwat A."/>
            <person name="Williams T.A."/>
            <person name="Bateman K.S."/>
            <person name="Itsathitphaisarn O."/>
            <person name="Sritunyalucksana K."/>
            <person name="Paszkiewicz K.H."/>
            <person name="Moore K.A."/>
            <person name="Stentiford G.D."/>
            <person name="Williams B.A."/>
        </authorList>
    </citation>
    <scope>NUCLEOTIDE SEQUENCE [LARGE SCALE GENOMIC DNA]</scope>
    <source>
        <strain evidence="2">canceri</strain>
    </source>
</reference>
<evidence type="ECO:0000313" key="1">
    <source>
        <dbReference type="EMBL" id="ORD95282.1"/>
    </source>
</evidence>
<comment type="caution">
    <text evidence="1">The sequence shown here is derived from an EMBL/GenBank/DDBJ whole genome shotgun (WGS) entry which is preliminary data.</text>
</comment>
<dbReference type="AlphaFoldDB" id="A0A1X0Q6C4"/>
<sequence>MEMDEETMKYALMLKQNEDEFEDLAIDKYAIDSDDQLLPGEGRPLKINEPKLERKKKEILTKKKARAIRRANKVVGDLEIEDEKEEAVIYKKEFKNAIKKQRNKLRLVFANRRGGPTHIKRGRGKVLRLDRRMKHDLRIQKNKLINFKLYLAVDKINIPKTKDKSPTNSPKINNKK</sequence>
<dbReference type="VEuPathDB" id="MicrosporidiaDB:HERIO_1344"/>
<dbReference type="VEuPathDB" id="MicrosporidiaDB:A0H76_1014"/>
<proteinExistence type="predicted"/>
<dbReference type="EMBL" id="LTAI01001545">
    <property type="protein sequence ID" value="ORD95282.1"/>
    <property type="molecule type" value="Genomic_DNA"/>
</dbReference>
<organism evidence="1 2">
    <name type="scientific">Hepatospora eriocheir</name>
    <dbReference type="NCBI Taxonomy" id="1081669"/>
    <lineage>
        <taxon>Eukaryota</taxon>
        <taxon>Fungi</taxon>
        <taxon>Fungi incertae sedis</taxon>
        <taxon>Microsporidia</taxon>
        <taxon>Hepatosporidae</taxon>
        <taxon>Hepatospora</taxon>
    </lineage>
</organism>
<gene>
    <name evidence="1" type="ORF">A0H76_1014</name>
</gene>